<organism evidence="1">
    <name type="scientific">bioreactor metagenome</name>
    <dbReference type="NCBI Taxonomy" id="1076179"/>
    <lineage>
        <taxon>unclassified sequences</taxon>
        <taxon>metagenomes</taxon>
        <taxon>ecological metagenomes</taxon>
    </lineage>
</organism>
<reference evidence="1" key="1">
    <citation type="submission" date="2019-08" db="EMBL/GenBank/DDBJ databases">
        <authorList>
            <person name="Kucharzyk K."/>
            <person name="Murdoch R.W."/>
            <person name="Higgins S."/>
            <person name="Loffler F."/>
        </authorList>
    </citation>
    <scope>NUCLEOTIDE SEQUENCE</scope>
</reference>
<gene>
    <name evidence="1" type="ORF">SDC9_192788</name>
</gene>
<dbReference type="AlphaFoldDB" id="A0A645I1P7"/>
<name>A0A645I1P7_9ZZZZ</name>
<protein>
    <submittedName>
        <fullName evidence="1">Uncharacterized protein</fullName>
    </submittedName>
</protein>
<dbReference type="EMBL" id="VSSQ01104952">
    <property type="protein sequence ID" value="MPN45221.1"/>
    <property type="molecule type" value="Genomic_DNA"/>
</dbReference>
<sequence length="117" mass="12719">MRWAVYIMPATNAENVHPHSNACIPDPLSRLPLPVTYSATKIIIISAANGAIIFNILLSFCPSYEAAVCALDIWPSSLLTTLSNRPVVFALSSATFIDPISFPERMIKGTDNTAIKQ</sequence>
<comment type="caution">
    <text evidence="1">The sequence shown here is derived from an EMBL/GenBank/DDBJ whole genome shotgun (WGS) entry which is preliminary data.</text>
</comment>
<proteinExistence type="predicted"/>
<accession>A0A645I1P7</accession>
<evidence type="ECO:0000313" key="1">
    <source>
        <dbReference type="EMBL" id="MPN45221.1"/>
    </source>
</evidence>